<dbReference type="Proteomes" id="UP000007494">
    <property type="component" value="Chromosome VIII"/>
</dbReference>
<dbReference type="RefSeq" id="XP_003883434.1">
    <property type="nucleotide sequence ID" value="XM_003883385.1"/>
</dbReference>
<accession>F0VI41</accession>
<protein>
    <submittedName>
        <fullName evidence="3">Glutamine/glutamic acid rich protein, putative</fullName>
    </submittedName>
    <submittedName>
        <fullName evidence="2">Putative glutamine/glutamic acid rich protein</fullName>
    </submittedName>
</protein>
<reference evidence="4" key="3">
    <citation type="journal article" date="2012" name="PLoS Pathog.">
        <title>Comparative genomics of the apicomplexan parasites Toxoplasma gondii and Neospora caninum: Coccidia differing in host range and transmission strategy.</title>
        <authorList>
            <person name="Reid A.J."/>
            <person name="Vermont S.J."/>
            <person name="Cotton J.A."/>
            <person name="Harris D."/>
            <person name="Hill-Cawthorne G.A."/>
            <person name="Konen-Waisman S."/>
            <person name="Latham S.M."/>
            <person name="Mourier T."/>
            <person name="Norton R."/>
            <person name="Quail M.A."/>
            <person name="Sanders M."/>
            <person name="Shanmugam D."/>
            <person name="Sohal A."/>
            <person name="Wasmuth J.D."/>
            <person name="Brunk B."/>
            <person name="Grigg M.E."/>
            <person name="Howard J.C."/>
            <person name="Parkinson J."/>
            <person name="Roos D.S."/>
            <person name="Trees A.J."/>
            <person name="Berriman M."/>
            <person name="Pain A."/>
            <person name="Wastling J.M."/>
        </authorList>
    </citation>
    <scope>NUCLEOTIDE SEQUENCE [LARGE SCALE GENOMIC DNA]</scope>
    <source>
        <strain evidence="4">Liverpool</strain>
    </source>
</reference>
<dbReference type="VEuPathDB" id="ToxoDB:NCLIV_031890"/>
<name>F0VI41_NEOCL</name>
<organism evidence="2 4">
    <name type="scientific">Neospora caninum (strain Liverpool)</name>
    <dbReference type="NCBI Taxonomy" id="572307"/>
    <lineage>
        <taxon>Eukaryota</taxon>
        <taxon>Sar</taxon>
        <taxon>Alveolata</taxon>
        <taxon>Apicomplexa</taxon>
        <taxon>Conoidasida</taxon>
        <taxon>Coccidia</taxon>
        <taxon>Eucoccidiorida</taxon>
        <taxon>Eimeriorina</taxon>
        <taxon>Sarcocystidae</taxon>
        <taxon>Neospora</taxon>
    </lineage>
</organism>
<reference evidence="2" key="2">
    <citation type="submission" date="2011-03" db="EMBL/GenBank/DDBJ databases">
        <title>Comparative genomics and transcriptomics of Neospora caninum and Toxoplasma gondii.</title>
        <authorList>
            <person name="Reid A.J."/>
            <person name="Sohal A."/>
            <person name="Harris D."/>
            <person name="Quail M."/>
            <person name="Sanders M."/>
            <person name="Berriman M."/>
            <person name="Wastling J.M."/>
            <person name="Pain A."/>
        </authorList>
    </citation>
    <scope>NUCLEOTIDE SEQUENCE</scope>
    <source>
        <strain evidence="2">Liverpool</strain>
    </source>
</reference>
<proteinExistence type="predicted"/>
<evidence type="ECO:0000313" key="4">
    <source>
        <dbReference type="Proteomes" id="UP000007494"/>
    </source>
</evidence>
<evidence type="ECO:0000313" key="3">
    <source>
        <dbReference type="EMBL" id="CEL67389.1"/>
    </source>
</evidence>
<dbReference type="GeneID" id="13442576"/>
<evidence type="ECO:0000313" key="2">
    <source>
        <dbReference type="EMBL" id="CBZ53402.1"/>
    </source>
</evidence>
<dbReference type="OMA" id="AMSESHD"/>
<reference evidence="3" key="4">
    <citation type="journal article" date="2015" name="PLoS ONE">
        <title>Comprehensive Evaluation of Toxoplasma gondii VEG and Neospora caninum LIV Genomes with Tachyzoite Stage Transcriptome and Proteome Defines Novel Transcript Features.</title>
        <authorList>
            <person name="Ramaprasad A."/>
            <person name="Mourier T."/>
            <person name="Naeem R."/>
            <person name="Malas T.B."/>
            <person name="Moussa E."/>
            <person name="Panigrahi A."/>
            <person name="Vermont S.J."/>
            <person name="Otto T.D."/>
            <person name="Wastling J."/>
            <person name="Pain A."/>
        </authorList>
    </citation>
    <scope>NUCLEOTIDE SEQUENCE</scope>
    <source>
        <strain evidence="3">Liverpool</strain>
    </source>
</reference>
<dbReference type="EMBL" id="FR823390">
    <property type="protein sequence ID" value="CBZ53402.1"/>
    <property type="molecule type" value="Genomic_DNA"/>
</dbReference>
<dbReference type="eggNOG" id="ENOG502R09I">
    <property type="taxonomic scope" value="Eukaryota"/>
</dbReference>
<dbReference type="OrthoDB" id="10338082at2759"/>
<evidence type="ECO:0000256" key="1">
    <source>
        <dbReference type="SAM" id="MobiDB-lite"/>
    </source>
</evidence>
<reference evidence="2" key="1">
    <citation type="submission" date="2011-02" db="EMBL/GenBank/DDBJ databases">
        <authorList>
            <person name="Aslett M."/>
        </authorList>
    </citation>
    <scope>NUCLEOTIDE SEQUENCE</scope>
    <source>
        <strain evidence="2">Liverpool</strain>
    </source>
</reference>
<dbReference type="EMBL" id="LN714483">
    <property type="protein sequence ID" value="CEL67389.1"/>
    <property type="molecule type" value="Genomic_DNA"/>
</dbReference>
<dbReference type="AlphaFoldDB" id="F0VI41"/>
<sequence>MARKRSGRSKKNASEDQPQTPAAVPEEDQPQTPAAVIADEQPQTPAAVPEEDQPQTPAAVSDEDQPQSAPDSAVEDSSPDAGICELPSAQHGGEALPKKTQANSAAPEVPEEAVSQDEKPLSVAACPRAMSESHDEPAAPEVCGGPGKSPQESLACSQREEAPSTPAAADSVAPTLPEDAAQDAKSDEGRTPVWPSTYVWERMEDGEDRSLESNYCLPQTTFEATLPWTRTEYTCGLCAPSSTFILPTSTPIPADLTRYEGPDCKIITTRTRRYPLNKASFVDQVNVAQDQGSPWTLVQAVASKGFEFAQARGFWNMAKEVRRGWCETGYYPVVEVRSPNKKRLANRVPLIIYHSD</sequence>
<gene>
    <name evidence="3" type="ORF">BN1204_031890</name>
    <name evidence="2" type="ORF">NCLIV_031890</name>
</gene>
<feature type="compositionally biased region" description="Basic residues" evidence="1">
    <location>
        <begin position="1"/>
        <end position="11"/>
    </location>
</feature>
<feature type="region of interest" description="Disordered" evidence="1">
    <location>
        <begin position="1"/>
        <end position="192"/>
    </location>
</feature>
<keyword evidence="4" id="KW-1185">Reference proteome</keyword>
<dbReference type="InParanoid" id="F0VI41"/>